<keyword evidence="2" id="KW-0812">Transmembrane</keyword>
<name>A0ABT7TC46_9MICO</name>
<dbReference type="RefSeq" id="WP_289468901.1">
    <property type="nucleotide sequence ID" value="NZ_JAUCMM010000001.1"/>
</dbReference>
<keyword evidence="5" id="KW-1185">Reference proteome</keyword>
<dbReference type="Proteomes" id="UP001235720">
    <property type="component" value="Unassembled WGS sequence"/>
</dbReference>
<feature type="signal peptide" evidence="3">
    <location>
        <begin position="1"/>
        <end position="35"/>
    </location>
</feature>
<organism evidence="4 5">
    <name type="scientific">Curtobacterium subtropicum</name>
    <dbReference type="NCBI Taxonomy" id="3055138"/>
    <lineage>
        <taxon>Bacteria</taxon>
        <taxon>Bacillati</taxon>
        <taxon>Actinomycetota</taxon>
        <taxon>Actinomycetes</taxon>
        <taxon>Micrococcales</taxon>
        <taxon>Microbacteriaceae</taxon>
        <taxon>Curtobacterium</taxon>
    </lineage>
</organism>
<feature type="region of interest" description="Disordered" evidence="1">
    <location>
        <begin position="170"/>
        <end position="208"/>
    </location>
</feature>
<dbReference type="CDD" id="cd08547">
    <property type="entry name" value="Type_II_cohesin"/>
    <property type="match status" value="1"/>
</dbReference>
<dbReference type="EMBL" id="JAUCMM010000001">
    <property type="protein sequence ID" value="MDM7887150.1"/>
    <property type="molecule type" value="Genomic_DNA"/>
</dbReference>
<evidence type="ECO:0000313" key="5">
    <source>
        <dbReference type="Proteomes" id="UP001235720"/>
    </source>
</evidence>
<dbReference type="SUPFAM" id="SSF49384">
    <property type="entry name" value="Carbohydrate-binding domain"/>
    <property type="match status" value="1"/>
</dbReference>
<evidence type="ECO:0000256" key="1">
    <source>
        <dbReference type="SAM" id="MobiDB-lite"/>
    </source>
</evidence>
<feature type="transmembrane region" description="Helical" evidence="2">
    <location>
        <begin position="226"/>
        <end position="246"/>
    </location>
</feature>
<keyword evidence="2" id="KW-0472">Membrane</keyword>
<feature type="compositionally biased region" description="Low complexity" evidence="1">
    <location>
        <begin position="188"/>
        <end position="208"/>
    </location>
</feature>
<feature type="chain" id="PRO_5045962211" description="Cohesin domain-containing protein" evidence="3">
    <location>
        <begin position="36"/>
        <end position="260"/>
    </location>
</feature>
<proteinExistence type="predicted"/>
<dbReference type="InterPro" id="IPR008965">
    <property type="entry name" value="CBM2/CBM3_carb-bd_dom_sf"/>
</dbReference>
<feature type="compositionally biased region" description="Pro residues" evidence="1">
    <location>
        <begin position="171"/>
        <end position="187"/>
    </location>
</feature>
<comment type="caution">
    <text evidence="4">The sequence shown here is derived from an EMBL/GenBank/DDBJ whole genome shotgun (WGS) entry which is preliminary data.</text>
</comment>
<accession>A0ABT7TC46</accession>
<reference evidence="4 5" key="1">
    <citation type="submission" date="2023-06" db="EMBL/GenBank/DDBJ databases">
        <authorList>
            <person name="Feng G."/>
            <person name="Li J."/>
            <person name="Zhu H."/>
        </authorList>
    </citation>
    <scope>NUCLEOTIDE SEQUENCE [LARGE SCALE GENOMIC DNA]</scope>
    <source>
        <strain evidence="4 5">RHCJP20</strain>
    </source>
</reference>
<keyword evidence="3" id="KW-0732">Signal</keyword>
<evidence type="ECO:0000313" key="4">
    <source>
        <dbReference type="EMBL" id="MDM7887150.1"/>
    </source>
</evidence>
<dbReference type="Gene3D" id="2.60.40.680">
    <property type="match status" value="1"/>
</dbReference>
<keyword evidence="2" id="KW-1133">Transmembrane helix</keyword>
<evidence type="ECO:0000256" key="3">
    <source>
        <dbReference type="SAM" id="SignalP"/>
    </source>
</evidence>
<gene>
    <name evidence="4" type="ORF">QUG98_01675</name>
</gene>
<evidence type="ECO:0008006" key="6">
    <source>
        <dbReference type="Google" id="ProtNLM"/>
    </source>
</evidence>
<protein>
    <recommendedName>
        <fullName evidence="6">Cohesin domain-containing protein</fullName>
    </recommendedName>
</protein>
<evidence type="ECO:0000256" key="2">
    <source>
        <dbReference type="SAM" id="Phobius"/>
    </source>
</evidence>
<sequence length="260" mass="25534">MQHRTLRCPRAAIVPATIVAGVTVLTVLAATPAAAAPTATTVRIAAPSSATIGEPFDLDVTIPATTDVYAYEITIDTDEDALAVVDGSVSGPDGGFDRVEQDADSITVVHSRLGTSPALSGDLATSLTLTPTAAGDTDLAVASVVLVGSDGSSTTLTDPASTTVSVAAVPTPAPTAAPNPTDGPEPTPSTSTAPTPGSTATAVPVGAGGAPVRPAGGALAWTGAEVAPWAAASLALLALGTTLVTLRARRARRERNGDAA</sequence>